<reference evidence="7" key="1">
    <citation type="journal article" date="2020" name="Stud. Mycol.">
        <title>101 Dothideomycetes genomes: a test case for predicting lifestyles and emergence of pathogens.</title>
        <authorList>
            <person name="Haridas S."/>
            <person name="Albert R."/>
            <person name="Binder M."/>
            <person name="Bloem J."/>
            <person name="Labutti K."/>
            <person name="Salamov A."/>
            <person name="Andreopoulos B."/>
            <person name="Baker S."/>
            <person name="Barry K."/>
            <person name="Bills G."/>
            <person name="Bluhm B."/>
            <person name="Cannon C."/>
            <person name="Castanera R."/>
            <person name="Culley D."/>
            <person name="Daum C."/>
            <person name="Ezra D."/>
            <person name="Gonzalez J."/>
            <person name="Henrissat B."/>
            <person name="Kuo A."/>
            <person name="Liang C."/>
            <person name="Lipzen A."/>
            <person name="Lutzoni F."/>
            <person name="Magnuson J."/>
            <person name="Mondo S."/>
            <person name="Nolan M."/>
            <person name="Ohm R."/>
            <person name="Pangilinan J."/>
            <person name="Park H.-J."/>
            <person name="Ramirez L."/>
            <person name="Alfaro M."/>
            <person name="Sun H."/>
            <person name="Tritt A."/>
            <person name="Yoshinaga Y."/>
            <person name="Zwiers L.-H."/>
            <person name="Turgeon B."/>
            <person name="Goodwin S."/>
            <person name="Spatafora J."/>
            <person name="Crous P."/>
            <person name="Grigoriev I."/>
        </authorList>
    </citation>
    <scope>NUCLEOTIDE SEQUENCE</scope>
    <source>
        <strain evidence="7">CBS 109.77</strain>
    </source>
</reference>
<comment type="subunit">
    <text evidence="3">Homotetramer.</text>
</comment>
<dbReference type="AlphaFoldDB" id="A0A6A6XSD6"/>
<evidence type="ECO:0000256" key="3">
    <source>
        <dbReference type="ARBA" id="ARBA00011881"/>
    </source>
</evidence>
<feature type="binding site" evidence="6">
    <location>
        <position position="171"/>
    </location>
    <ligand>
        <name>Mg(2+)</name>
        <dbReference type="ChEBI" id="CHEBI:18420"/>
    </ligand>
</feature>
<evidence type="ECO:0000256" key="6">
    <source>
        <dbReference type="PIRSR" id="PIRSR001362-3"/>
    </source>
</evidence>
<dbReference type="InterPro" id="IPR015813">
    <property type="entry name" value="Pyrv/PenolPyrv_kinase-like_dom"/>
</dbReference>
<comment type="similarity">
    <text evidence="2 5">Belongs to the isocitrate lyase/PEP mutase superfamily. Isocitrate lyase family.</text>
</comment>
<comment type="catalytic activity">
    <reaction evidence="1">
        <text>(2S,3R)-3-hydroxybutane-1,2,3-tricarboxylate = pyruvate + succinate</text>
        <dbReference type="Rhea" id="RHEA:16809"/>
        <dbReference type="ChEBI" id="CHEBI:15361"/>
        <dbReference type="ChEBI" id="CHEBI:30031"/>
        <dbReference type="ChEBI" id="CHEBI:57429"/>
        <dbReference type="EC" id="4.1.3.30"/>
    </reaction>
</comment>
<evidence type="ECO:0000256" key="1">
    <source>
        <dbReference type="ARBA" id="ARBA00001050"/>
    </source>
</evidence>
<evidence type="ECO:0000313" key="7">
    <source>
        <dbReference type="EMBL" id="KAF2799319.1"/>
    </source>
</evidence>
<protein>
    <recommendedName>
        <fullName evidence="5">Isocitrate lyase</fullName>
    </recommendedName>
</protein>
<dbReference type="Proteomes" id="UP000799757">
    <property type="component" value="Unassembled WGS sequence"/>
</dbReference>
<keyword evidence="7" id="KW-0670">Pyruvate</keyword>
<dbReference type="SUPFAM" id="SSF51621">
    <property type="entry name" value="Phosphoenolpyruvate/pyruvate domain"/>
    <property type="match status" value="1"/>
</dbReference>
<keyword evidence="6" id="KW-0479">Metal-binding</keyword>
<dbReference type="Gene3D" id="3.20.20.60">
    <property type="entry name" value="Phosphoenolpyruvate-binding domains"/>
    <property type="match status" value="1"/>
</dbReference>
<proteinExistence type="inferred from homology"/>
<dbReference type="GO" id="GO:0004451">
    <property type="term" value="F:isocitrate lyase activity"/>
    <property type="evidence" value="ECO:0007669"/>
    <property type="project" value="InterPro"/>
</dbReference>
<dbReference type="NCBIfam" id="TIGR01346">
    <property type="entry name" value="isocit_lyase"/>
    <property type="match status" value="1"/>
</dbReference>
<evidence type="ECO:0000256" key="4">
    <source>
        <dbReference type="ARBA" id="ARBA00023239"/>
    </source>
</evidence>
<name>A0A6A6XSD6_9PLEO</name>
<keyword evidence="4 5" id="KW-0456">Lyase</keyword>
<gene>
    <name evidence="7" type="ORF">K505DRAFT_265912</name>
</gene>
<dbReference type="InterPro" id="IPR006254">
    <property type="entry name" value="Isocitrate_lyase"/>
</dbReference>
<comment type="cofactor">
    <cofactor evidence="6">
        <name>Mg(2+)</name>
        <dbReference type="ChEBI" id="CHEBI:18420"/>
    </cofactor>
    <text evidence="6">Can also use Mn(2+) ion.</text>
</comment>
<dbReference type="PANTHER" id="PTHR21631:SF3">
    <property type="entry name" value="BIFUNCTIONAL GLYOXYLATE CYCLE PROTEIN"/>
    <property type="match status" value="1"/>
</dbReference>
<dbReference type="OrthoDB" id="4078635at2759"/>
<keyword evidence="8" id="KW-1185">Reference proteome</keyword>
<keyword evidence="6" id="KW-0460">Magnesium</keyword>
<sequence>MPKLDISLQEEQKSFEVEVAAIEKQWAAPRQSHLKRPYNARTIAALRNSIPAPSAASSTQGVKLWNQLRTHNENGTCELTFGTTDPVAVSQMAKHQQTVYVSGALCGFSEVALPGMDHADYPWDTVPKVVTKIFKSQLWHDQRQRQFRLRHSVEEREGLENWDYLAPIVADGDMGFGSLTSTMKMAREFVEAGVAMIHIDDLAIGMKKFTIGQGRTIVPTSEYLDRLTAVRMQFDIMGSETLLLCRCDTDHSEFITSVVDERDHEYVLGATKKVGPLQKHLKDAQAEGKDLKAARNEWMESAGLKTFDEAVEAVASKEELEAYTAELSKQKFTSLSTRREIAAKTVKQDVFFDWELPRSSMGQYLFKSCVKAAVERAVAAAPLGDVTWARMDSPVWKDLVEFHTEVRKVFPDRLFAFGYTGDYDFAKAGFSEEKVKTFHLDLAKMGVVWQVQPIWSLQGLNLVTEQFGKLWAEEGIAGYLRAVQGPALSTKPMTDGFEKLSYCGGYLADAFFETVAGESITERGRALDFKRH</sequence>
<dbReference type="GO" id="GO:0046421">
    <property type="term" value="F:methylisocitrate lyase activity"/>
    <property type="evidence" value="ECO:0007669"/>
    <property type="project" value="UniProtKB-EC"/>
</dbReference>
<dbReference type="Gene3D" id="1.10.10.850">
    <property type="match status" value="1"/>
</dbReference>
<dbReference type="GO" id="GO:0046872">
    <property type="term" value="F:metal ion binding"/>
    <property type="evidence" value="ECO:0007669"/>
    <property type="project" value="UniProtKB-KW"/>
</dbReference>
<evidence type="ECO:0000256" key="5">
    <source>
        <dbReference type="PIRNR" id="PIRNR001362"/>
    </source>
</evidence>
<dbReference type="EMBL" id="MU001766">
    <property type="protein sequence ID" value="KAF2799319.1"/>
    <property type="molecule type" value="Genomic_DNA"/>
</dbReference>
<evidence type="ECO:0000256" key="2">
    <source>
        <dbReference type="ARBA" id="ARBA00005704"/>
    </source>
</evidence>
<dbReference type="InterPro" id="IPR040442">
    <property type="entry name" value="Pyrv_kinase-like_dom_sf"/>
</dbReference>
<dbReference type="Pfam" id="PF00463">
    <property type="entry name" value="ICL"/>
    <property type="match status" value="1"/>
</dbReference>
<evidence type="ECO:0000313" key="8">
    <source>
        <dbReference type="Proteomes" id="UP000799757"/>
    </source>
</evidence>
<dbReference type="PIRSF" id="PIRSF001362">
    <property type="entry name" value="Isocit_lyase"/>
    <property type="match status" value="1"/>
</dbReference>
<accession>A0A6A6XSD6</accession>
<organism evidence="7 8">
    <name type="scientific">Melanomma pulvis-pyrius CBS 109.77</name>
    <dbReference type="NCBI Taxonomy" id="1314802"/>
    <lineage>
        <taxon>Eukaryota</taxon>
        <taxon>Fungi</taxon>
        <taxon>Dikarya</taxon>
        <taxon>Ascomycota</taxon>
        <taxon>Pezizomycotina</taxon>
        <taxon>Dothideomycetes</taxon>
        <taxon>Pleosporomycetidae</taxon>
        <taxon>Pleosporales</taxon>
        <taxon>Melanommataceae</taxon>
        <taxon>Melanomma</taxon>
    </lineage>
</organism>
<dbReference type="GO" id="GO:0019752">
    <property type="term" value="P:carboxylic acid metabolic process"/>
    <property type="evidence" value="ECO:0007669"/>
    <property type="project" value="InterPro"/>
</dbReference>
<dbReference type="PANTHER" id="PTHR21631">
    <property type="entry name" value="ISOCITRATE LYASE/MALATE SYNTHASE"/>
    <property type="match status" value="1"/>
</dbReference>